<evidence type="ECO:0000256" key="2">
    <source>
        <dbReference type="ARBA" id="ARBA00022475"/>
    </source>
</evidence>
<dbReference type="Pfam" id="PF02687">
    <property type="entry name" value="FtsX"/>
    <property type="match status" value="1"/>
</dbReference>
<protein>
    <recommendedName>
        <fullName evidence="7">ABC3 transporter permease C-terminal domain-containing protein</fullName>
    </recommendedName>
</protein>
<evidence type="ECO:0000256" key="5">
    <source>
        <dbReference type="ARBA" id="ARBA00023136"/>
    </source>
</evidence>
<organism evidence="8 9">
    <name type="scientific">Blautia pseudococcoides</name>
    <dbReference type="NCBI Taxonomy" id="1796616"/>
    <lineage>
        <taxon>Bacteria</taxon>
        <taxon>Bacillati</taxon>
        <taxon>Bacillota</taxon>
        <taxon>Clostridia</taxon>
        <taxon>Lachnospirales</taxon>
        <taxon>Lachnospiraceae</taxon>
        <taxon>Blautia</taxon>
    </lineage>
</organism>
<gene>
    <name evidence="8" type="ORF">A4V09_07035</name>
</gene>
<dbReference type="KEGG" id="byl:A4V09_07035"/>
<proteinExistence type="predicted"/>
<evidence type="ECO:0000256" key="6">
    <source>
        <dbReference type="SAM" id="Phobius"/>
    </source>
</evidence>
<dbReference type="GO" id="GO:0022857">
    <property type="term" value="F:transmembrane transporter activity"/>
    <property type="evidence" value="ECO:0007669"/>
    <property type="project" value="TreeGrafter"/>
</dbReference>
<name>A0A1C7IBC8_9FIRM</name>
<evidence type="ECO:0000256" key="4">
    <source>
        <dbReference type="ARBA" id="ARBA00022989"/>
    </source>
</evidence>
<evidence type="ECO:0000256" key="3">
    <source>
        <dbReference type="ARBA" id="ARBA00022692"/>
    </source>
</evidence>
<reference evidence="8" key="1">
    <citation type="submission" date="2017-04" db="EMBL/GenBank/DDBJ databases">
        <title>Complete Genome Sequences of Twelve Strains of a Stable Defined Moderately Diverse Mouse Microbiota 2 (sDMDMm2).</title>
        <authorList>
            <person name="Uchimura Y."/>
            <person name="Wyss M."/>
            <person name="Brugiroux S."/>
            <person name="Limenitakis J.P."/>
            <person name="Stecher B."/>
            <person name="McCoy K.D."/>
            <person name="Macpherson A.J."/>
        </authorList>
    </citation>
    <scope>NUCLEOTIDE SEQUENCE</scope>
    <source>
        <strain evidence="8">YL58</strain>
    </source>
</reference>
<dbReference type="InterPro" id="IPR003838">
    <property type="entry name" value="ABC3_permease_C"/>
</dbReference>
<dbReference type="GO" id="GO:0005886">
    <property type="term" value="C:plasma membrane"/>
    <property type="evidence" value="ECO:0007669"/>
    <property type="project" value="UniProtKB-SubCell"/>
</dbReference>
<dbReference type="OrthoDB" id="9812886at2"/>
<dbReference type="STRING" id="1796616.A4V09_07035"/>
<comment type="subcellular location">
    <subcellularLocation>
        <location evidence="1">Cell membrane</location>
        <topology evidence="1">Multi-pass membrane protein</topology>
    </subcellularLocation>
</comment>
<evidence type="ECO:0000259" key="7">
    <source>
        <dbReference type="Pfam" id="PF02687"/>
    </source>
</evidence>
<dbReference type="AlphaFoldDB" id="A0A1C7IBC8"/>
<dbReference type="PANTHER" id="PTHR30572">
    <property type="entry name" value="MEMBRANE COMPONENT OF TRANSPORTER-RELATED"/>
    <property type="match status" value="1"/>
</dbReference>
<keyword evidence="5 6" id="KW-0472">Membrane</keyword>
<keyword evidence="4 6" id="KW-1133">Transmembrane helix</keyword>
<evidence type="ECO:0000313" key="8">
    <source>
        <dbReference type="EMBL" id="ANU75542.2"/>
    </source>
</evidence>
<dbReference type="InterPro" id="IPR050250">
    <property type="entry name" value="Macrolide_Exporter_MacB"/>
</dbReference>
<accession>A0A1C7IBC8</accession>
<feature type="transmembrane region" description="Helical" evidence="6">
    <location>
        <begin position="246"/>
        <end position="266"/>
    </location>
</feature>
<keyword evidence="3 6" id="KW-0812">Transmembrane</keyword>
<dbReference type="EMBL" id="CP015405">
    <property type="protein sequence ID" value="ANU75542.2"/>
    <property type="molecule type" value="Genomic_DNA"/>
</dbReference>
<feature type="domain" description="ABC3 transporter permease C-terminal" evidence="7">
    <location>
        <begin position="123"/>
        <end position="189"/>
    </location>
</feature>
<sequence length="283" mass="30954">MGDTLTVQCNYDAGGYPDVTLEIIGIYKSTVDDGQFNTTSTDKRNRLIIDHHAMQEIMMTDTVQFDNGVEFFVNDPENMENIVSEIQKLDLDWDCFKLTVDNSGYEAVASSLTAMQSMITGLITGIGVVSVGILALILHMRVKQRIHETGILVSAGVSKGGIILQYIAETLLISVAGFGLSYFSSSMIAQGTSDFLFDQIAEEQPVIELEAPDDGSEFLDITGKYIPYDTSDMVTPQDIEVRVTGFHLLLVYLLGGCIAVLAVTLASQSVLKMKPKNILTQMN</sequence>
<keyword evidence="9" id="KW-1185">Reference proteome</keyword>
<evidence type="ECO:0000256" key="1">
    <source>
        <dbReference type="ARBA" id="ARBA00004651"/>
    </source>
</evidence>
<feature type="transmembrane region" description="Helical" evidence="6">
    <location>
        <begin position="161"/>
        <end position="183"/>
    </location>
</feature>
<evidence type="ECO:0000313" key="9">
    <source>
        <dbReference type="Proteomes" id="UP000092574"/>
    </source>
</evidence>
<dbReference type="PANTHER" id="PTHR30572:SF9">
    <property type="entry name" value="ABC TRANSPORTER PERMEASE PROTEIN"/>
    <property type="match status" value="1"/>
</dbReference>
<feature type="transmembrane region" description="Helical" evidence="6">
    <location>
        <begin position="118"/>
        <end position="140"/>
    </location>
</feature>
<dbReference type="Proteomes" id="UP000092574">
    <property type="component" value="Chromosome"/>
</dbReference>
<keyword evidence="2" id="KW-1003">Cell membrane</keyword>